<reference evidence="2 3" key="1">
    <citation type="submission" date="2019-03" db="EMBL/GenBank/DDBJ databases">
        <title>Single cell metagenomics reveals metabolic interactions within the superorganism composed of flagellate Streblomastix strix and complex community of Bacteroidetes bacteria on its surface.</title>
        <authorList>
            <person name="Treitli S.C."/>
            <person name="Kolisko M."/>
            <person name="Husnik F."/>
            <person name="Keeling P."/>
            <person name="Hampl V."/>
        </authorList>
    </citation>
    <scope>NUCLEOTIDE SEQUENCE [LARGE SCALE GENOMIC DNA]</scope>
    <source>
        <strain evidence="2">ST1C</strain>
    </source>
</reference>
<evidence type="ECO:0000313" key="3">
    <source>
        <dbReference type="Proteomes" id="UP000324800"/>
    </source>
</evidence>
<dbReference type="EMBL" id="SNRW01040501">
    <property type="protein sequence ID" value="KAA6343507.1"/>
    <property type="molecule type" value="Genomic_DNA"/>
</dbReference>
<comment type="caution">
    <text evidence="2">The sequence shown here is derived from an EMBL/GenBank/DDBJ whole genome shotgun (WGS) entry which is preliminary data.</text>
</comment>
<evidence type="ECO:0000313" key="2">
    <source>
        <dbReference type="EMBL" id="KAA6343507.1"/>
    </source>
</evidence>
<name>A0A5J4SBW9_9EUKA</name>
<feature type="compositionally biased region" description="Polar residues" evidence="1">
    <location>
        <begin position="12"/>
        <end position="23"/>
    </location>
</feature>
<organism evidence="2 3">
    <name type="scientific">Streblomastix strix</name>
    <dbReference type="NCBI Taxonomy" id="222440"/>
    <lineage>
        <taxon>Eukaryota</taxon>
        <taxon>Metamonada</taxon>
        <taxon>Preaxostyla</taxon>
        <taxon>Oxymonadida</taxon>
        <taxon>Streblomastigidae</taxon>
        <taxon>Streblomastix</taxon>
    </lineage>
</organism>
<proteinExistence type="predicted"/>
<protein>
    <submittedName>
        <fullName evidence="2">Uncharacterized protein</fullName>
    </submittedName>
</protein>
<feature type="non-terminal residue" evidence="2">
    <location>
        <position position="1"/>
    </location>
</feature>
<feature type="region of interest" description="Disordered" evidence="1">
    <location>
        <begin position="1"/>
        <end position="29"/>
    </location>
</feature>
<dbReference type="AlphaFoldDB" id="A0A5J4SBW9"/>
<dbReference type="Proteomes" id="UP000324800">
    <property type="component" value="Unassembled WGS sequence"/>
</dbReference>
<sequence length="29" mass="3281">VMDSDRMRLKSGKSNRTGQSVQDRGLETQ</sequence>
<gene>
    <name evidence="2" type="ORF">EZS28_052306</name>
</gene>
<accession>A0A5J4SBW9</accession>
<evidence type="ECO:0000256" key="1">
    <source>
        <dbReference type="SAM" id="MobiDB-lite"/>
    </source>
</evidence>